<gene>
    <name evidence="2" type="ORF">SAMN00790413_01200</name>
</gene>
<accession>A0A1W1VEU4</accession>
<evidence type="ECO:0000313" key="3">
    <source>
        <dbReference type="Proteomes" id="UP000192582"/>
    </source>
</evidence>
<protein>
    <submittedName>
        <fullName evidence="2">Uncharacterized protein</fullName>
    </submittedName>
</protein>
<feature type="transmembrane region" description="Helical" evidence="1">
    <location>
        <begin position="148"/>
        <end position="169"/>
    </location>
</feature>
<keyword evidence="1" id="KW-0472">Membrane</keyword>
<keyword evidence="3" id="KW-1185">Reference proteome</keyword>
<proteinExistence type="predicted"/>
<reference evidence="2 3" key="1">
    <citation type="submission" date="2017-04" db="EMBL/GenBank/DDBJ databases">
        <authorList>
            <person name="Afonso C.L."/>
            <person name="Miller P.J."/>
            <person name="Scott M.A."/>
            <person name="Spackman E."/>
            <person name="Goraichik I."/>
            <person name="Dimitrov K.M."/>
            <person name="Suarez D.L."/>
            <person name="Swayne D.E."/>
        </authorList>
    </citation>
    <scope>NUCLEOTIDE SEQUENCE [LARGE SCALE GENOMIC DNA]</scope>
    <source>
        <strain evidence="2 3">KR-140</strain>
    </source>
</reference>
<organism evidence="2 3">
    <name type="scientific">Deinococcus hopiensis KR-140</name>
    <dbReference type="NCBI Taxonomy" id="695939"/>
    <lineage>
        <taxon>Bacteria</taxon>
        <taxon>Thermotogati</taxon>
        <taxon>Deinococcota</taxon>
        <taxon>Deinococci</taxon>
        <taxon>Deinococcales</taxon>
        <taxon>Deinococcaceae</taxon>
        <taxon>Deinococcus</taxon>
    </lineage>
</organism>
<dbReference type="Proteomes" id="UP000192582">
    <property type="component" value="Unassembled WGS sequence"/>
</dbReference>
<dbReference type="RefSeq" id="WP_212648348.1">
    <property type="nucleotide sequence ID" value="NZ_FWWU01000009.1"/>
</dbReference>
<dbReference type="EMBL" id="FWWU01000009">
    <property type="protein sequence ID" value="SMB91581.1"/>
    <property type="molecule type" value="Genomic_DNA"/>
</dbReference>
<sequence>MPSGQAQHHVAAWGGAARTQFPGFVSRRLGEAEAHHNAVPLSWELTSPDERLHSVTGFLNPVPGGVTAAPLLRRTLLADAVVSGAFGLALVGSAPFLLGLPTELLRAAGSLLLPSRRVGVMAVNTPWLAESLRLLAPGRVNPTFLGRARVMAGAILVALFTAVQAAGLWRANRPPLA</sequence>
<evidence type="ECO:0000256" key="1">
    <source>
        <dbReference type="SAM" id="Phobius"/>
    </source>
</evidence>
<evidence type="ECO:0000313" key="2">
    <source>
        <dbReference type="EMBL" id="SMB91581.1"/>
    </source>
</evidence>
<dbReference type="AlphaFoldDB" id="A0A1W1VEU4"/>
<keyword evidence="1" id="KW-0812">Transmembrane</keyword>
<feature type="transmembrane region" description="Helical" evidence="1">
    <location>
        <begin position="76"/>
        <end position="98"/>
    </location>
</feature>
<name>A0A1W1VEU4_9DEIO</name>
<keyword evidence="1" id="KW-1133">Transmembrane helix</keyword>